<gene>
    <name evidence="2" type="ORF">K444DRAFT_666239</name>
</gene>
<reference evidence="2 3" key="1">
    <citation type="submission" date="2016-04" db="EMBL/GenBank/DDBJ databases">
        <title>A degradative enzymes factory behind the ericoid mycorrhizal symbiosis.</title>
        <authorList>
            <consortium name="DOE Joint Genome Institute"/>
            <person name="Martino E."/>
            <person name="Morin E."/>
            <person name="Grelet G."/>
            <person name="Kuo A."/>
            <person name="Kohler A."/>
            <person name="Daghino S."/>
            <person name="Barry K."/>
            <person name="Choi C."/>
            <person name="Cichocki N."/>
            <person name="Clum A."/>
            <person name="Copeland A."/>
            <person name="Hainaut M."/>
            <person name="Haridas S."/>
            <person name="Labutti K."/>
            <person name="Lindquist E."/>
            <person name="Lipzen A."/>
            <person name="Khouja H.-R."/>
            <person name="Murat C."/>
            <person name="Ohm R."/>
            <person name="Olson A."/>
            <person name="Spatafora J."/>
            <person name="Veneault-Fourrey C."/>
            <person name="Henrissat B."/>
            <person name="Grigoriev I."/>
            <person name="Martin F."/>
            <person name="Perotto S."/>
        </authorList>
    </citation>
    <scope>NUCLEOTIDE SEQUENCE [LARGE SCALE GENOMIC DNA]</scope>
    <source>
        <strain evidence="2 3">E</strain>
    </source>
</reference>
<dbReference type="EMBL" id="KZ613848">
    <property type="protein sequence ID" value="PMD56682.1"/>
    <property type="molecule type" value="Genomic_DNA"/>
</dbReference>
<dbReference type="RefSeq" id="XP_024733586.1">
    <property type="nucleotide sequence ID" value="XM_024887167.1"/>
</dbReference>
<sequence>MATPYISVTDTSTFITTEPETRYDNGHPNSPWRRIAIIPIWSWELGFLAVNTIITGMLIGITESGSGPGKNEVQPWTVLNIVFALIALGMTCGEVMVFVYHELTPKFFLISTVAKMVVGIIPIGFQIYVAQTPWVHQSNTPNIAYLYTAFGFSIAEYIGYIAALVYGIYVFKNVRNHMEGLYSSYSADSERTRLTYSYT</sequence>
<organism evidence="2 3">
    <name type="scientific">Hyaloscypha bicolor E</name>
    <dbReference type="NCBI Taxonomy" id="1095630"/>
    <lineage>
        <taxon>Eukaryota</taxon>
        <taxon>Fungi</taxon>
        <taxon>Dikarya</taxon>
        <taxon>Ascomycota</taxon>
        <taxon>Pezizomycotina</taxon>
        <taxon>Leotiomycetes</taxon>
        <taxon>Helotiales</taxon>
        <taxon>Hyaloscyphaceae</taxon>
        <taxon>Hyaloscypha</taxon>
        <taxon>Hyaloscypha bicolor</taxon>
    </lineage>
</organism>
<dbReference type="OrthoDB" id="3528397at2759"/>
<proteinExistence type="predicted"/>
<feature type="transmembrane region" description="Helical" evidence="1">
    <location>
        <begin position="149"/>
        <end position="171"/>
    </location>
</feature>
<feature type="transmembrane region" description="Helical" evidence="1">
    <location>
        <begin position="107"/>
        <end position="129"/>
    </location>
</feature>
<evidence type="ECO:0000313" key="2">
    <source>
        <dbReference type="EMBL" id="PMD56682.1"/>
    </source>
</evidence>
<evidence type="ECO:0000313" key="3">
    <source>
        <dbReference type="Proteomes" id="UP000235371"/>
    </source>
</evidence>
<keyword evidence="1" id="KW-0812">Transmembrane</keyword>
<dbReference type="InParanoid" id="A0A2J6T0X9"/>
<feature type="transmembrane region" description="Helical" evidence="1">
    <location>
        <begin position="40"/>
        <end position="61"/>
    </location>
</feature>
<dbReference type="GeneID" id="36595243"/>
<dbReference type="AlphaFoldDB" id="A0A2J6T0X9"/>
<accession>A0A2J6T0X9</accession>
<keyword evidence="1" id="KW-1133">Transmembrane helix</keyword>
<keyword evidence="1" id="KW-0472">Membrane</keyword>
<keyword evidence="3" id="KW-1185">Reference proteome</keyword>
<feature type="transmembrane region" description="Helical" evidence="1">
    <location>
        <begin position="81"/>
        <end position="100"/>
    </location>
</feature>
<protein>
    <submittedName>
        <fullName evidence="2">Uncharacterized protein</fullName>
    </submittedName>
</protein>
<evidence type="ECO:0000256" key="1">
    <source>
        <dbReference type="SAM" id="Phobius"/>
    </source>
</evidence>
<name>A0A2J6T0X9_9HELO</name>
<dbReference type="Proteomes" id="UP000235371">
    <property type="component" value="Unassembled WGS sequence"/>
</dbReference>